<dbReference type="KEGG" id="wjo:FOL01_0461"/>
<accession>A0A1L6RA04</accession>
<evidence type="ECO:0008006" key="3">
    <source>
        <dbReference type="Google" id="ProtNLM"/>
    </source>
</evidence>
<dbReference type="EMBL" id="CP014332">
    <property type="protein sequence ID" value="APS41320.1"/>
    <property type="molecule type" value="Genomic_DNA"/>
</dbReference>
<dbReference type="RefSeq" id="WP_075269158.1">
    <property type="nucleotide sequence ID" value="NZ_CP014332.1"/>
</dbReference>
<dbReference type="STRING" id="1631871.FOL01_0461"/>
<sequence>MAINITSLVIKSEDFVIGKKTYTARYTKELDDKYSDMMLKAGNLLHDIEKADYDEDLTLDEQRKIVQDGYAEMLSISKEYLVAALGQKEADEIVRYADNRTATITKVAQAIFEAGQSNELREKYGTNRKQRRGKDND</sequence>
<dbReference type="AlphaFoldDB" id="A0A1L6RA04"/>
<protein>
    <recommendedName>
        <fullName evidence="3">Phage protein</fullName>
    </recommendedName>
</protein>
<evidence type="ECO:0000313" key="1">
    <source>
        <dbReference type="EMBL" id="APS41320.1"/>
    </source>
</evidence>
<evidence type="ECO:0000313" key="2">
    <source>
        <dbReference type="Proteomes" id="UP000185473"/>
    </source>
</evidence>
<dbReference type="Proteomes" id="UP000185473">
    <property type="component" value="Chromosome"/>
</dbReference>
<reference evidence="1 2" key="1">
    <citation type="submission" date="2016-02" db="EMBL/GenBank/DDBJ databases">
        <title>Complete Genome Sequence of Weissella jogaejeotgali FOL01.</title>
        <authorList>
            <person name="Lee J.-H."/>
            <person name="Ku H.-J."/>
        </authorList>
    </citation>
    <scope>NUCLEOTIDE SEQUENCE [LARGE SCALE GENOMIC DNA]</scope>
    <source>
        <strain evidence="1 2">FOL01</strain>
    </source>
</reference>
<proteinExistence type="predicted"/>
<keyword evidence="2" id="KW-1185">Reference proteome</keyword>
<dbReference type="OrthoDB" id="2151978at2"/>
<name>A0A1L6RA04_9LACO</name>
<gene>
    <name evidence="1" type="ORF">FOL01_0461</name>
</gene>
<organism evidence="1 2">
    <name type="scientific">Weissella jogaejeotgali</name>
    <dbReference type="NCBI Taxonomy" id="1631871"/>
    <lineage>
        <taxon>Bacteria</taxon>
        <taxon>Bacillati</taxon>
        <taxon>Bacillota</taxon>
        <taxon>Bacilli</taxon>
        <taxon>Lactobacillales</taxon>
        <taxon>Lactobacillaceae</taxon>
        <taxon>Weissella</taxon>
    </lineage>
</organism>